<dbReference type="Proteomes" id="UP001280121">
    <property type="component" value="Unassembled WGS sequence"/>
</dbReference>
<dbReference type="Pfam" id="PF25333">
    <property type="entry name" value="DUF2921_N"/>
    <property type="match status" value="3"/>
</dbReference>
<evidence type="ECO:0000313" key="3">
    <source>
        <dbReference type="EMBL" id="KAK2639041.1"/>
    </source>
</evidence>
<name>A0AAD9TN46_9ROSI</name>
<gene>
    <name evidence="3" type="ORF">Ddye_026836</name>
</gene>
<dbReference type="PANTHER" id="PTHR33389">
    <property type="entry name" value="FAMILY PROTEIN, PUTATIVE (DUF2921)-RELATED"/>
    <property type="match status" value="1"/>
</dbReference>
<feature type="domain" description="DUF2921" evidence="2">
    <location>
        <begin position="247"/>
        <end position="409"/>
    </location>
</feature>
<accession>A0AAD9TN46</accession>
<sequence length="566" mass="63098">MPMVMGSSAITSSLVWLNAFVLFLLTIHGTATESSYHDHCSSIVPESPKTAPEFASLPFPPFQNGYYDGGDIILNSNPSNYSIENNKVLSFQTLHVFRTDHDSVFKVEGSLILHFRNRNYLEQDMSWTYAGSFYSSRRSRKSAVSFNLEGFWKESTGELCMVGTSSSYSREGKHLHLAAVLQLTGVKNSTITSLIRGTLRSLSSADDPNYFEPISMLMFPQTNYQYTKNSNEFEKECSGDTDVSGSSSLSLHMGRSICSVLAYPVNTFQLEYASDCNSSKTCNPFGDDVGFLPQLMSLNTIQCSSDGQSLRFLMEFPNSNYVGFYHSFNPNTTFVGEGTWDWKKNRLCVVACRFTKRNASLSNSQVGDCSIRMNLRFPAVWSIRNMTSISGQIWSNKSVNDIGYFKRITYRSIDNNMLGVPGLKYEYTETNKVRMSCLVKKPVKKSGENYPDGYSTEMSLDTSVRDSRGELAWGSWSPISVGDQIFQWSSGSFMPLSSSTPESSSLEANTSNGRPLNISYKISLTPFYAARRTALLNISSSGYNMRVEIFAEGIYDAETGSLCMVG</sequence>
<protein>
    <recommendedName>
        <fullName evidence="2">DUF2921 domain-containing protein</fullName>
    </recommendedName>
</protein>
<evidence type="ECO:0000259" key="2">
    <source>
        <dbReference type="Pfam" id="PF25333"/>
    </source>
</evidence>
<dbReference type="PANTHER" id="PTHR33389:SF18">
    <property type="entry name" value="OS01G0677900 PROTEIN"/>
    <property type="match status" value="1"/>
</dbReference>
<comment type="caution">
    <text evidence="3">The sequence shown here is derived from an EMBL/GenBank/DDBJ whole genome shotgun (WGS) entry which is preliminary data.</text>
</comment>
<feature type="signal peptide" evidence="1">
    <location>
        <begin position="1"/>
        <end position="32"/>
    </location>
</feature>
<evidence type="ECO:0000256" key="1">
    <source>
        <dbReference type="SAM" id="SignalP"/>
    </source>
</evidence>
<keyword evidence="1" id="KW-0732">Signal</keyword>
<feature type="domain" description="DUF2921" evidence="2">
    <location>
        <begin position="37"/>
        <end position="215"/>
    </location>
</feature>
<evidence type="ECO:0000313" key="4">
    <source>
        <dbReference type="Proteomes" id="UP001280121"/>
    </source>
</evidence>
<dbReference type="EMBL" id="JANJYI010000008">
    <property type="protein sequence ID" value="KAK2639041.1"/>
    <property type="molecule type" value="Genomic_DNA"/>
</dbReference>
<reference evidence="3" key="1">
    <citation type="journal article" date="2023" name="Plant J.">
        <title>Genome sequences and population genomics provide insights into the demographic history, inbreeding, and mutation load of two 'living fossil' tree species of Dipteronia.</title>
        <authorList>
            <person name="Feng Y."/>
            <person name="Comes H.P."/>
            <person name="Chen J."/>
            <person name="Zhu S."/>
            <person name="Lu R."/>
            <person name="Zhang X."/>
            <person name="Li P."/>
            <person name="Qiu J."/>
            <person name="Olsen K.M."/>
            <person name="Qiu Y."/>
        </authorList>
    </citation>
    <scope>NUCLEOTIDE SEQUENCE</scope>
    <source>
        <strain evidence="3">KIB01</strain>
    </source>
</reference>
<keyword evidence="4" id="KW-1185">Reference proteome</keyword>
<dbReference type="InterPro" id="IPR057425">
    <property type="entry name" value="DUF2921_N"/>
</dbReference>
<organism evidence="3 4">
    <name type="scientific">Dipteronia dyeriana</name>
    <dbReference type="NCBI Taxonomy" id="168575"/>
    <lineage>
        <taxon>Eukaryota</taxon>
        <taxon>Viridiplantae</taxon>
        <taxon>Streptophyta</taxon>
        <taxon>Embryophyta</taxon>
        <taxon>Tracheophyta</taxon>
        <taxon>Spermatophyta</taxon>
        <taxon>Magnoliopsida</taxon>
        <taxon>eudicotyledons</taxon>
        <taxon>Gunneridae</taxon>
        <taxon>Pentapetalae</taxon>
        <taxon>rosids</taxon>
        <taxon>malvids</taxon>
        <taxon>Sapindales</taxon>
        <taxon>Sapindaceae</taxon>
        <taxon>Hippocastanoideae</taxon>
        <taxon>Acereae</taxon>
        <taxon>Dipteronia</taxon>
    </lineage>
</organism>
<dbReference type="AlphaFoldDB" id="A0AAD9TN46"/>
<feature type="domain" description="DUF2921" evidence="2">
    <location>
        <begin position="441"/>
        <end position="566"/>
    </location>
</feature>
<feature type="chain" id="PRO_5041999999" description="DUF2921 domain-containing protein" evidence="1">
    <location>
        <begin position="33"/>
        <end position="566"/>
    </location>
</feature>
<proteinExistence type="predicted"/>